<protein>
    <submittedName>
        <fullName evidence="1">Uncharacterized protein</fullName>
    </submittedName>
</protein>
<dbReference type="AlphaFoldDB" id="A0AA86WTQ2"/>
<proteinExistence type="predicted"/>
<dbReference type="RefSeq" id="WP_050650768.1">
    <property type="nucleotide sequence ID" value="NZ_LK933978.1"/>
</dbReference>
<name>A0AA86WTQ2_9VIBR</name>
<keyword evidence="2" id="KW-1185">Reference proteome</keyword>
<gene>
    <name evidence="1" type="ORF">VCR31J2_1300092</name>
</gene>
<reference evidence="1 2" key="1">
    <citation type="submission" date="2014-06" db="EMBL/GenBank/DDBJ databases">
        <authorList>
            <person name="Le Roux F."/>
        </authorList>
    </citation>
    <scope>NUCLEOTIDE SEQUENCE [LARGE SCALE GENOMIC DNA]</scope>
    <source>
        <strain evidence="1 2">J2-31</strain>
    </source>
</reference>
<evidence type="ECO:0000313" key="2">
    <source>
        <dbReference type="Proteomes" id="UP000041625"/>
    </source>
</evidence>
<evidence type="ECO:0000313" key="1">
    <source>
        <dbReference type="EMBL" id="CDT73995.1"/>
    </source>
</evidence>
<accession>A0AA86WTQ2</accession>
<sequence length="126" mass="14265">MYQSIHVTSGYSHFKINSNGPIGVSKKNQGMIDALLKLGNRFTAPFGGFIEAKNVLGLKWVKLVDIKYLCTDEEAETIEYVIQKDHYVVGTYQDRKLYILLFGGEPKHHQIKGLEQDGKNNVFGLF</sequence>
<comment type="caution">
    <text evidence="1">The sequence shown here is derived from an EMBL/GenBank/DDBJ whole genome shotgun (WGS) entry which is preliminary data.</text>
</comment>
<dbReference type="Proteomes" id="UP000041625">
    <property type="component" value="Unassembled WGS sequence"/>
</dbReference>
<dbReference type="EMBL" id="CCKJ01000036">
    <property type="protein sequence ID" value="CDT73995.1"/>
    <property type="molecule type" value="Genomic_DNA"/>
</dbReference>
<organism evidence="1 2">
    <name type="scientific">Vibrio coralliirubri</name>
    <dbReference type="NCBI Taxonomy" id="1516159"/>
    <lineage>
        <taxon>Bacteria</taxon>
        <taxon>Pseudomonadati</taxon>
        <taxon>Pseudomonadota</taxon>
        <taxon>Gammaproteobacteria</taxon>
        <taxon>Vibrionales</taxon>
        <taxon>Vibrionaceae</taxon>
        <taxon>Vibrio</taxon>
    </lineage>
</organism>